<dbReference type="EMBL" id="KL142372">
    <property type="protein sequence ID" value="KDR80204.1"/>
    <property type="molecule type" value="Genomic_DNA"/>
</dbReference>
<dbReference type="Proteomes" id="UP000027222">
    <property type="component" value="Unassembled WGS sequence"/>
</dbReference>
<protein>
    <submittedName>
        <fullName evidence="2">Uncharacterized protein</fullName>
    </submittedName>
</protein>
<name>A0A067TJV1_GALM3</name>
<reference evidence="3" key="1">
    <citation type="journal article" date="2014" name="Proc. Natl. Acad. Sci. U.S.A.">
        <title>Extensive sampling of basidiomycete genomes demonstrates inadequacy of the white-rot/brown-rot paradigm for wood decay fungi.</title>
        <authorList>
            <person name="Riley R."/>
            <person name="Salamov A.A."/>
            <person name="Brown D.W."/>
            <person name="Nagy L.G."/>
            <person name="Floudas D."/>
            <person name="Held B.W."/>
            <person name="Levasseur A."/>
            <person name="Lombard V."/>
            <person name="Morin E."/>
            <person name="Otillar R."/>
            <person name="Lindquist E.A."/>
            <person name="Sun H."/>
            <person name="LaButti K.M."/>
            <person name="Schmutz J."/>
            <person name="Jabbour D."/>
            <person name="Luo H."/>
            <person name="Baker S.E."/>
            <person name="Pisabarro A.G."/>
            <person name="Walton J.D."/>
            <person name="Blanchette R.A."/>
            <person name="Henrissat B."/>
            <person name="Martin F."/>
            <person name="Cullen D."/>
            <person name="Hibbett D.S."/>
            <person name="Grigoriev I.V."/>
        </authorList>
    </citation>
    <scope>NUCLEOTIDE SEQUENCE [LARGE SCALE GENOMIC DNA]</scope>
    <source>
        <strain evidence="3">CBS 339.88</strain>
    </source>
</reference>
<evidence type="ECO:0000313" key="2">
    <source>
        <dbReference type="EMBL" id="KDR80204.1"/>
    </source>
</evidence>
<dbReference type="AlphaFoldDB" id="A0A067TJV1"/>
<accession>A0A067TJV1</accession>
<keyword evidence="3" id="KW-1185">Reference proteome</keyword>
<keyword evidence="1" id="KW-0812">Transmembrane</keyword>
<dbReference type="HOGENOM" id="CLU_2250366_0_0_1"/>
<organism evidence="2 3">
    <name type="scientific">Galerina marginata (strain CBS 339.88)</name>
    <dbReference type="NCBI Taxonomy" id="685588"/>
    <lineage>
        <taxon>Eukaryota</taxon>
        <taxon>Fungi</taxon>
        <taxon>Dikarya</taxon>
        <taxon>Basidiomycota</taxon>
        <taxon>Agaricomycotina</taxon>
        <taxon>Agaricomycetes</taxon>
        <taxon>Agaricomycetidae</taxon>
        <taxon>Agaricales</taxon>
        <taxon>Agaricineae</taxon>
        <taxon>Strophariaceae</taxon>
        <taxon>Galerina</taxon>
    </lineage>
</organism>
<proteinExistence type="predicted"/>
<keyword evidence="1" id="KW-1133">Transmembrane helix</keyword>
<gene>
    <name evidence="2" type="ORF">GALMADRAFT_1185289</name>
</gene>
<sequence>MSLLREPSNCVSSTRRATVLPMKPSSKMVAFSFRQLWTDGTIMFMMPAVVSLTCCDHLSGHCNLRETGSSIEIYKYWNMSNKNSSIIYIFILCISALFLTSNST</sequence>
<evidence type="ECO:0000313" key="3">
    <source>
        <dbReference type="Proteomes" id="UP000027222"/>
    </source>
</evidence>
<feature type="transmembrane region" description="Helical" evidence="1">
    <location>
        <begin position="85"/>
        <end position="101"/>
    </location>
</feature>
<keyword evidence="1" id="KW-0472">Membrane</keyword>
<evidence type="ECO:0000256" key="1">
    <source>
        <dbReference type="SAM" id="Phobius"/>
    </source>
</evidence>